<keyword evidence="8 23" id="KW-0812">Transmembrane</keyword>
<reference evidence="24" key="1">
    <citation type="submission" date="2021-05" db="EMBL/GenBank/DDBJ databases">
        <authorList>
            <person name="Tigano A."/>
        </authorList>
    </citation>
    <scope>NUCLEOTIDE SEQUENCE</scope>
</reference>
<keyword evidence="13" id="KW-1015">Disulfide bond</keyword>
<comment type="similarity">
    <text evidence="4">Belongs to the glycosyltransferase 29 family.</text>
</comment>
<keyword evidence="12 23" id="KW-0472">Membrane</keyword>
<gene>
    <name evidence="24" type="ORF">MMEN_LOCUS5790</name>
</gene>
<keyword evidence="6" id="KW-0328">Glycosyltransferase</keyword>
<dbReference type="GO" id="GO:1901137">
    <property type="term" value="P:carbohydrate derivative biosynthetic process"/>
    <property type="evidence" value="ECO:0007669"/>
    <property type="project" value="UniProtKB-ARBA"/>
</dbReference>
<evidence type="ECO:0000256" key="14">
    <source>
        <dbReference type="ARBA" id="ARBA00023180"/>
    </source>
</evidence>
<evidence type="ECO:0000256" key="17">
    <source>
        <dbReference type="ARBA" id="ARBA00041507"/>
    </source>
</evidence>
<dbReference type="Pfam" id="PF00777">
    <property type="entry name" value="Glyco_transf_29"/>
    <property type="match status" value="2"/>
</dbReference>
<evidence type="ECO:0000256" key="7">
    <source>
        <dbReference type="ARBA" id="ARBA00022679"/>
    </source>
</evidence>
<evidence type="ECO:0000256" key="15">
    <source>
        <dbReference type="ARBA" id="ARBA00039107"/>
    </source>
</evidence>
<evidence type="ECO:0000256" key="5">
    <source>
        <dbReference type="ARBA" id="ARBA00022525"/>
    </source>
</evidence>
<evidence type="ECO:0000256" key="2">
    <source>
        <dbReference type="ARBA" id="ARBA00004613"/>
    </source>
</evidence>
<dbReference type="PANTHER" id="PTHR46032">
    <property type="entry name" value="ALPHA-2,3-SIALYLTRANSFERASE ST3GAL I ISOFORM X1"/>
    <property type="match status" value="1"/>
</dbReference>
<evidence type="ECO:0000256" key="8">
    <source>
        <dbReference type="ARBA" id="ARBA00022692"/>
    </source>
</evidence>
<dbReference type="InterPro" id="IPR051757">
    <property type="entry name" value="Beta-gal_alpha2-3_sialyltrans"/>
</dbReference>
<dbReference type="AlphaFoldDB" id="A0A8S4AJP5"/>
<keyword evidence="14" id="KW-0325">Glycoprotein</keyword>
<evidence type="ECO:0000256" key="9">
    <source>
        <dbReference type="ARBA" id="ARBA00022968"/>
    </source>
</evidence>
<keyword evidence="10 23" id="KW-1133">Transmembrane helix</keyword>
<dbReference type="PANTHER" id="PTHR46032:SF6">
    <property type="entry name" value="CMP-N-ACETYLNEURAMINATE-BETA-GALACTOSAMIDE-ALPHA-2,3-SIALYLTRANSFERASE 1"/>
    <property type="match status" value="1"/>
</dbReference>
<evidence type="ECO:0000256" key="1">
    <source>
        <dbReference type="ARBA" id="ARBA00004447"/>
    </source>
</evidence>
<evidence type="ECO:0000256" key="16">
    <source>
        <dbReference type="ARBA" id="ARBA00040101"/>
    </source>
</evidence>
<keyword evidence="7" id="KW-0808">Transferase</keyword>
<accession>A0A8S4AJP5</accession>
<comment type="subcellular location">
    <subcellularLocation>
        <location evidence="1">Golgi apparatus</location>
        <location evidence="1">Golgi stack membrane</location>
        <topology evidence="1">Single-pass type II membrane protein</topology>
    </subcellularLocation>
    <subcellularLocation>
        <location evidence="2">Secreted</location>
    </subcellularLocation>
</comment>
<comment type="pathway">
    <text evidence="3">Protein modification; protein glycosylation.</text>
</comment>
<name>A0A8S4AJP5_9TELE</name>
<evidence type="ECO:0000256" key="12">
    <source>
        <dbReference type="ARBA" id="ARBA00023136"/>
    </source>
</evidence>
<dbReference type="GO" id="GO:0003836">
    <property type="term" value="F:beta-galactoside (CMP) alpha-2,3-sialyltransferase activity"/>
    <property type="evidence" value="ECO:0007669"/>
    <property type="project" value="UniProtKB-EC"/>
</dbReference>
<comment type="caution">
    <text evidence="24">The sequence shown here is derived from an EMBL/GenBank/DDBJ whole genome shotgun (WGS) entry which is preliminary data.</text>
</comment>
<dbReference type="PIRSF" id="PIRSF005557">
    <property type="entry name" value="Sialyl_trans"/>
    <property type="match status" value="1"/>
</dbReference>
<organism evidence="24 25">
    <name type="scientific">Menidia menidia</name>
    <name type="common">Atlantic silverside</name>
    <dbReference type="NCBI Taxonomy" id="238744"/>
    <lineage>
        <taxon>Eukaryota</taxon>
        <taxon>Metazoa</taxon>
        <taxon>Chordata</taxon>
        <taxon>Craniata</taxon>
        <taxon>Vertebrata</taxon>
        <taxon>Euteleostomi</taxon>
        <taxon>Actinopterygii</taxon>
        <taxon>Neopterygii</taxon>
        <taxon>Teleostei</taxon>
        <taxon>Neoteleostei</taxon>
        <taxon>Acanthomorphata</taxon>
        <taxon>Ovalentaria</taxon>
        <taxon>Atherinomorphae</taxon>
        <taxon>Atheriniformes</taxon>
        <taxon>Atherinopsidae</taxon>
        <taxon>Menidiinae</taxon>
        <taxon>Menidia</taxon>
    </lineage>
</organism>
<sequence length="291" mass="33240">MLNIISPEEDLLRSPASIMNSKLLFIILLCVTAAMLFFGTHSDMILDYLQPEDARLCACEKCLAEDPQMPQDRFKRSIQPFLSIRQNLSEEDFSWWKHLQNEKRGLSAYKATVKKLFEILPSSPDPTEPSSPDRCRTCAVVGNSVNLRGSYYGPLIDFKDVVIRMNGAQIKGYEADVGSRTTHRVLYPESAVPLDNSTRMVLFPFKLVDIEWLINGFTRIPGASPEEYRLKANKDLVHVFGFGTDSNGSWSHYWEKPKDKSFQTGINPAHHEFNIIQELAQKKVVTFYRGW</sequence>
<evidence type="ECO:0000256" key="6">
    <source>
        <dbReference type="ARBA" id="ARBA00022676"/>
    </source>
</evidence>
<evidence type="ECO:0000256" key="11">
    <source>
        <dbReference type="ARBA" id="ARBA00023034"/>
    </source>
</evidence>
<evidence type="ECO:0000256" key="19">
    <source>
        <dbReference type="ARBA" id="ARBA00042022"/>
    </source>
</evidence>
<evidence type="ECO:0000256" key="21">
    <source>
        <dbReference type="ARBA" id="ARBA00042682"/>
    </source>
</evidence>
<evidence type="ECO:0000256" key="3">
    <source>
        <dbReference type="ARBA" id="ARBA00004922"/>
    </source>
</evidence>
<evidence type="ECO:0000313" key="24">
    <source>
        <dbReference type="EMBL" id="CAG5883803.1"/>
    </source>
</evidence>
<evidence type="ECO:0000256" key="18">
    <source>
        <dbReference type="ARBA" id="ARBA00041997"/>
    </source>
</evidence>
<protein>
    <recommendedName>
        <fullName evidence="16">CMP-N-acetylneuraminate-beta-galactosamide-alpha-2,3-sialyltransferase 1</fullName>
        <ecNumber evidence="15">2.4.3.4</ecNumber>
    </recommendedName>
    <alternativeName>
        <fullName evidence="22">Gal-NAc6S</fullName>
    </alternativeName>
    <alternativeName>
        <fullName evidence="20">Gal-beta-1,3-GalNAc-alpha-2,3-sialyltransferase</fullName>
    </alternativeName>
    <alternativeName>
        <fullName evidence="18">ST3Gal I</fullName>
    </alternativeName>
    <alternativeName>
        <fullName evidence="19">ST3GalA.1</fullName>
    </alternativeName>
    <alternativeName>
        <fullName evidence="17">ST3O</fullName>
    </alternativeName>
    <alternativeName>
        <fullName evidence="21">Sialyltransferase 4A</fullName>
    </alternativeName>
</protein>
<evidence type="ECO:0000256" key="20">
    <source>
        <dbReference type="ARBA" id="ARBA00042448"/>
    </source>
</evidence>
<dbReference type="InterPro" id="IPR001675">
    <property type="entry name" value="Glyco_trans_29"/>
</dbReference>
<evidence type="ECO:0000256" key="22">
    <source>
        <dbReference type="ARBA" id="ARBA00042991"/>
    </source>
</evidence>
<keyword evidence="25" id="KW-1185">Reference proteome</keyword>
<dbReference type="FunFam" id="3.90.1480.20:FF:000015">
    <property type="entry name" value="Lactosylceramide alpha-2,3-sialyltransferase"/>
    <property type="match status" value="1"/>
</dbReference>
<dbReference type="GO" id="GO:0032580">
    <property type="term" value="C:Golgi cisterna membrane"/>
    <property type="evidence" value="ECO:0007669"/>
    <property type="project" value="UniProtKB-SubCell"/>
</dbReference>
<keyword evidence="9" id="KW-0735">Signal-anchor</keyword>
<keyword evidence="11" id="KW-0333">Golgi apparatus</keyword>
<keyword evidence="5" id="KW-0964">Secreted</keyword>
<dbReference type="Proteomes" id="UP000677803">
    <property type="component" value="Unassembled WGS sequence"/>
</dbReference>
<feature type="transmembrane region" description="Helical" evidence="23">
    <location>
        <begin position="23"/>
        <end position="40"/>
    </location>
</feature>
<dbReference type="Gene3D" id="3.90.1480.20">
    <property type="entry name" value="Glycosyl transferase family 29"/>
    <property type="match status" value="2"/>
</dbReference>
<evidence type="ECO:0000256" key="10">
    <source>
        <dbReference type="ARBA" id="ARBA00022989"/>
    </source>
</evidence>
<proteinExistence type="inferred from homology"/>
<dbReference type="OrthoDB" id="10264956at2759"/>
<evidence type="ECO:0000313" key="25">
    <source>
        <dbReference type="Proteomes" id="UP000677803"/>
    </source>
</evidence>
<dbReference type="InterPro" id="IPR012163">
    <property type="entry name" value="Sialyl_trans"/>
</dbReference>
<dbReference type="GO" id="GO:0005576">
    <property type="term" value="C:extracellular region"/>
    <property type="evidence" value="ECO:0007669"/>
    <property type="project" value="UniProtKB-SubCell"/>
</dbReference>
<evidence type="ECO:0000256" key="23">
    <source>
        <dbReference type="SAM" id="Phobius"/>
    </source>
</evidence>
<evidence type="ECO:0000256" key="13">
    <source>
        <dbReference type="ARBA" id="ARBA00023157"/>
    </source>
</evidence>
<dbReference type="EC" id="2.4.3.4" evidence="15"/>
<dbReference type="InterPro" id="IPR038578">
    <property type="entry name" value="GT29-like_sf"/>
</dbReference>
<dbReference type="EMBL" id="CAJRST010005557">
    <property type="protein sequence ID" value="CAG5883803.1"/>
    <property type="molecule type" value="Genomic_DNA"/>
</dbReference>
<evidence type="ECO:0000256" key="4">
    <source>
        <dbReference type="ARBA" id="ARBA00006003"/>
    </source>
</evidence>